<proteinExistence type="predicted"/>
<feature type="compositionally biased region" description="Basic and acidic residues" evidence="1">
    <location>
        <begin position="1"/>
        <end position="10"/>
    </location>
</feature>
<accession>A0A7X4K977</accession>
<name>A0A7X4K977_9SPHN</name>
<dbReference type="RefSeq" id="WP_160987295.1">
    <property type="nucleotide sequence ID" value="NZ_WVTD01000023.1"/>
</dbReference>
<protein>
    <submittedName>
        <fullName evidence="2">Uncharacterized protein</fullName>
    </submittedName>
</protein>
<evidence type="ECO:0000256" key="1">
    <source>
        <dbReference type="SAM" id="MobiDB-lite"/>
    </source>
</evidence>
<evidence type="ECO:0000313" key="2">
    <source>
        <dbReference type="EMBL" id="MYL99955.1"/>
    </source>
</evidence>
<evidence type="ECO:0000313" key="3">
    <source>
        <dbReference type="Proteomes" id="UP000465810"/>
    </source>
</evidence>
<feature type="region of interest" description="Disordered" evidence="1">
    <location>
        <begin position="1"/>
        <end position="20"/>
    </location>
</feature>
<dbReference type="AlphaFoldDB" id="A0A7X4K977"/>
<dbReference type="Proteomes" id="UP000465810">
    <property type="component" value="Unassembled WGS sequence"/>
</dbReference>
<dbReference type="EMBL" id="WVTD01000023">
    <property type="protein sequence ID" value="MYL99955.1"/>
    <property type="molecule type" value="Genomic_DNA"/>
</dbReference>
<comment type="caution">
    <text evidence="2">The sequence shown here is derived from an EMBL/GenBank/DDBJ whole genome shotgun (WGS) entry which is preliminary data.</text>
</comment>
<gene>
    <name evidence="2" type="ORF">GR702_19535</name>
</gene>
<sequence>MVPTWHDRIKPGGRVSRPFGAMDQNKVDKRVGAQRLAHAHRTFGGRRIVAMAGNQHAIGLPLAGIRPILLKNSALQWR</sequence>
<organism evidence="2 3">
    <name type="scientific">Novosphingobium silvae</name>
    <dbReference type="NCBI Taxonomy" id="2692619"/>
    <lineage>
        <taxon>Bacteria</taxon>
        <taxon>Pseudomonadati</taxon>
        <taxon>Pseudomonadota</taxon>
        <taxon>Alphaproteobacteria</taxon>
        <taxon>Sphingomonadales</taxon>
        <taxon>Sphingomonadaceae</taxon>
        <taxon>Novosphingobium</taxon>
    </lineage>
</organism>
<reference evidence="2 3" key="1">
    <citation type="submission" date="2019-12" db="EMBL/GenBank/DDBJ databases">
        <authorList>
            <person name="Feng G."/>
            <person name="Zhu H."/>
        </authorList>
    </citation>
    <scope>NUCLEOTIDE SEQUENCE [LARGE SCALE GENOMIC DNA]</scope>
    <source>
        <strain evidence="2 3">FGD1</strain>
    </source>
</reference>
<keyword evidence="3" id="KW-1185">Reference proteome</keyword>